<dbReference type="PANTHER" id="PTHR42736">
    <property type="entry name" value="PROTEIN-GLUTAMINE GAMMA-GLUTAMYLTRANSFERASE"/>
    <property type="match status" value="1"/>
</dbReference>
<feature type="domain" description="Transglutaminase-like" evidence="3">
    <location>
        <begin position="512"/>
        <end position="583"/>
    </location>
</feature>
<name>A0A934SM63_9MICO</name>
<feature type="transmembrane region" description="Helical" evidence="2">
    <location>
        <begin position="192"/>
        <end position="211"/>
    </location>
</feature>
<dbReference type="InterPro" id="IPR052901">
    <property type="entry name" value="Bact_TGase-like"/>
</dbReference>
<dbReference type="PANTHER" id="PTHR42736:SF1">
    <property type="entry name" value="PROTEIN-GLUTAMINE GAMMA-GLUTAMYLTRANSFERASE"/>
    <property type="match status" value="1"/>
</dbReference>
<keyword evidence="5" id="KW-1185">Reference proteome</keyword>
<feature type="transmembrane region" description="Helical" evidence="2">
    <location>
        <begin position="245"/>
        <end position="266"/>
    </location>
</feature>
<dbReference type="Proteomes" id="UP000636458">
    <property type="component" value="Unassembled WGS sequence"/>
</dbReference>
<feature type="compositionally biased region" description="Low complexity" evidence="1">
    <location>
        <begin position="618"/>
        <end position="628"/>
    </location>
</feature>
<feature type="transmembrane region" description="Helical" evidence="2">
    <location>
        <begin position="20"/>
        <end position="46"/>
    </location>
</feature>
<dbReference type="InterPro" id="IPR002931">
    <property type="entry name" value="Transglutaminase-like"/>
</dbReference>
<protein>
    <submittedName>
        <fullName evidence="4">Transglutaminase domain-containing protein</fullName>
    </submittedName>
</protein>
<evidence type="ECO:0000256" key="2">
    <source>
        <dbReference type="SAM" id="Phobius"/>
    </source>
</evidence>
<evidence type="ECO:0000256" key="1">
    <source>
        <dbReference type="SAM" id="MobiDB-lite"/>
    </source>
</evidence>
<evidence type="ECO:0000313" key="5">
    <source>
        <dbReference type="Proteomes" id="UP000636458"/>
    </source>
</evidence>
<comment type="caution">
    <text evidence="4">The sequence shown here is derived from an EMBL/GenBank/DDBJ whole genome shotgun (WGS) entry which is preliminary data.</text>
</comment>
<feature type="region of interest" description="Disordered" evidence="1">
    <location>
        <begin position="599"/>
        <end position="628"/>
    </location>
</feature>
<dbReference type="SMART" id="SM00460">
    <property type="entry name" value="TGc"/>
    <property type="match status" value="1"/>
</dbReference>
<evidence type="ECO:0000259" key="3">
    <source>
        <dbReference type="SMART" id="SM00460"/>
    </source>
</evidence>
<dbReference type="SUPFAM" id="SSF54001">
    <property type="entry name" value="Cysteine proteinases"/>
    <property type="match status" value="1"/>
</dbReference>
<feature type="transmembrane region" description="Helical" evidence="2">
    <location>
        <begin position="52"/>
        <end position="72"/>
    </location>
</feature>
<feature type="transmembrane region" description="Helical" evidence="2">
    <location>
        <begin position="140"/>
        <end position="160"/>
    </location>
</feature>
<reference evidence="4" key="1">
    <citation type="submission" date="2021-01" db="EMBL/GenBank/DDBJ databases">
        <title>Lacisediminihabitans sp. nov. strain G11-30, isolated from Antarctic Soil.</title>
        <authorList>
            <person name="Li J."/>
        </authorList>
    </citation>
    <scope>NUCLEOTIDE SEQUENCE</scope>
    <source>
        <strain evidence="4">G11-30</strain>
    </source>
</reference>
<accession>A0A934SM63</accession>
<feature type="transmembrane region" description="Helical" evidence="2">
    <location>
        <begin position="79"/>
        <end position="98"/>
    </location>
</feature>
<keyword evidence="2" id="KW-1133">Transmembrane helix</keyword>
<sequence length="786" mass="84410">MTSVSSRTSVGSGLRPRRRVLSLGFTLVNTAMLWVTTGIAATALWATYRSPQVVILIVVATLVGSAIAIGGARFRWSSPLVLGATVGAYAVLGVPLAVPTRALYGVLPTGQGLLELFRGTALSWKQLLTITLPVGSYQTLLIPALVLVLGTVVIGLTVALRSRYGELGAVAPVVLFVVATMFGPGFASWPLAQALGLLAAVLLWMIWWRWYRRRESIRRLARALDAAGRPLETVADRGFVGPRTLLGAALLIAVAAAAGIGATTLLPPTGQRQVLRSAVEQPFNPRDYVSPLSGFRHYELPATADSTVLTVRGLPADGRIRIATLDSYDGIVYAVGSAAVTSDSGSFTRVPSTFDQSTMSGTAVHLDVTIGDYRGVWVPTIGKFESIEFTGRGATSLRDAFYYNNTSGTAAVLTPLRSGDAYSLDAIEPVQPAADDLGALRPGTATVPKIGTLPDNVASTLDDWVRGTTGAGNQLAEMISQLKKNGYVSHGVDPNQPGSRSGHAADRITELLTDQRMIGDQEQYAVTAALMARQLGFPARVVFGFAPTNIDPAGVTTVRGSDVSAWIEVNSARYGWVTIDPTPAIRPIPEELPQEPTRIARPQSPVQPPPDDQQTRNTQSPPDTTQDQTEPLEPWLVILFAVLTVLGWVVLGAAIVLAPFLAVIVAKVRRRRKRRREGTPLERISGGWREYEDSVIDRGFDPPIGATRTEVASAIGGMRPLVLAAITDRAVFSPTEPDDDDAENVWRSVRELVATLDDDRTRWQRIRAAVSLKSLGGYSVKKFFTR</sequence>
<dbReference type="InterPro" id="IPR021878">
    <property type="entry name" value="TgpA_N"/>
</dbReference>
<dbReference type="Gene3D" id="3.10.620.30">
    <property type="match status" value="1"/>
</dbReference>
<proteinExistence type="predicted"/>
<dbReference type="Pfam" id="PF11992">
    <property type="entry name" value="TgpA_N"/>
    <property type="match status" value="1"/>
</dbReference>
<keyword evidence="2" id="KW-0812">Transmembrane</keyword>
<dbReference type="EMBL" id="JAEPES010000002">
    <property type="protein sequence ID" value="MBK4347517.1"/>
    <property type="molecule type" value="Genomic_DNA"/>
</dbReference>
<dbReference type="AlphaFoldDB" id="A0A934SM63"/>
<dbReference type="RefSeq" id="WP_200555870.1">
    <property type="nucleotide sequence ID" value="NZ_JAEPES010000002.1"/>
</dbReference>
<organism evidence="4 5">
    <name type="scientific">Lacisediminihabitans changchengi</name>
    <dbReference type="NCBI Taxonomy" id="2787634"/>
    <lineage>
        <taxon>Bacteria</taxon>
        <taxon>Bacillati</taxon>
        <taxon>Actinomycetota</taxon>
        <taxon>Actinomycetes</taxon>
        <taxon>Micrococcales</taxon>
        <taxon>Microbacteriaceae</taxon>
        <taxon>Lacisediminihabitans</taxon>
    </lineage>
</organism>
<dbReference type="InterPro" id="IPR038765">
    <property type="entry name" value="Papain-like_cys_pep_sf"/>
</dbReference>
<keyword evidence="2" id="KW-0472">Membrane</keyword>
<feature type="transmembrane region" description="Helical" evidence="2">
    <location>
        <begin position="167"/>
        <end position="186"/>
    </location>
</feature>
<feature type="transmembrane region" description="Helical" evidence="2">
    <location>
        <begin position="635"/>
        <end position="666"/>
    </location>
</feature>
<dbReference type="Pfam" id="PF01841">
    <property type="entry name" value="Transglut_core"/>
    <property type="match status" value="1"/>
</dbReference>
<gene>
    <name evidence="4" type="ORF">IV501_07720</name>
</gene>
<evidence type="ECO:0000313" key="4">
    <source>
        <dbReference type="EMBL" id="MBK4347517.1"/>
    </source>
</evidence>